<sequence>MFSIETKRLILREFQPQDLHQLAPILANPQVMKFSLTGILSSVQTQEKIDSFITSYKAFGFGKWAVIYKESNQLIGYCGIAIEQIDHVTEREIGYRLHPNFWGKGLATEAASATIQYGFEQFKFIDIIGIVNPANTASVRVLEKIGMKYEKATIFHGREIYIYRLNFTI</sequence>
<accession>A0A1Z4N3U8</accession>
<name>A0A1Z4N3U8_9CYAN</name>
<keyword evidence="2" id="KW-0808">Transferase</keyword>
<organism evidence="2 3">
    <name type="scientific">Tolypothrix tenuis PCC 7101</name>
    <dbReference type="NCBI Taxonomy" id="231146"/>
    <lineage>
        <taxon>Bacteria</taxon>
        <taxon>Bacillati</taxon>
        <taxon>Cyanobacteriota</taxon>
        <taxon>Cyanophyceae</taxon>
        <taxon>Nostocales</taxon>
        <taxon>Tolypothrichaceae</taxon>
        <taxon>Tolypothrix</taxon>
    </lineage>
</organism>
<dbReference type="InterPro" id="IPR016181">
    <property type="entry name" value="Acyl_CoA_acyltransferase"/>
</dbReference>
<dbReference type="Gene3D" id="3.40.630.30">
    <property type="match status" value="1"/>
</dbReference>
<dbReference type="PROSITE" id="PS51186">
    <property type="entry name" value="GNAT"/>
    <property type="match status" value="1"/>
</dbReference>
<dbReference type="GO" id="GO:0016747">
    <property type="term" value="F:acyltransferase activity, transferring groups other than amino-acyl groups"/>
    <property type="evidence" value="ECO:0007669"/>
    <property type="project" value="InterPro"/>
</dbReference>
<dbReference type="EMBL" id="AP018248">
    <property type="protein sequence ID" value="BAZ00420.1"/>
    <property type="molecule type" value="Genomic_DNA"/>
</dbReference>
<dbReference type="RefSeq" id="WP_096579281.1">
    <property type="nucleotide sequence ID" value="NZ_CAWNJS010000001.1"/>
</dbReference>
<protein>
    <submittedName>
        <fullName evidence="2">Putative acetyltransferase</fullName>
    </submittedName>
</protein>
<evidence type="ECO:0000313" key="2">
    <source>
        <dbReference type="EMBL" id="BAZ00420.1"/>
    </source>
</evidence>
<dbReference type="PANTHER" id="PTHR43792">
    <property type="entry name" value="GNAT FAMILY, PUTATIVE (AFU_ORTHOLOGUE AFUA_3G00765)-RELATED-RELATED"/>
    <property type="match status" value="1"/>
</dbReference>
<keyword evidence="3" id="KW-1185">Reference proteome</keyword>
<proteinExistence type="predicted"/>
<dbReference type="SUPFAM" id="SSF55729">
    <property type="entry name" value="Acyl-CoA N-acyltransferases (Nat)"/>
    <property type="match status" value="1"/>
</dbReference>
<feature type="domain" description="N-acetyltransferase" evidence="1">
    <location>
        <begin position="9"/>
        <end position="168"/>
    </location>
</feature>
<dbReference type="Proteomes" id="UP000218785">
    <property type="component" value="Chromosome"/>
</dbReference>
<dbReference type="PANTHER" id="PTHR43792:SF1">
    <property type="entry name" value="N-ACETYLTRANSFERASE DOMAIN-CONTAINING PROTEIN"/>
    <property type="match status" value="1"/>
</dbReference>
<reference evidence="2 3" key="1">
    <citation type="submission" date="2017-06" db="EMBL/GenBank/DDBJ databases">
        <title>Genome sequencing of cyanobaciteial culture collection at National Institute for Environmental Studies (NIES).</title>
        <authorList>
            <person name="Hirose Y."/>
            <person name="Shimura Y."/>
            <person name="Fujisawa T."/>
            <person name="Nakamura Y."/>
            <person name="Kawachi M."/>
        </authorList>
    </citation>
    <scope>NUCLEOTIDE SEQUENCE [LARGE SCALE GENOMIC DNA]</scope>
    <source>
        <strain evidence="2 3">NIES-37</strain>
    </source>
</reference>
<dbReference type="AlphaFoldDB" id="A0A1Z4N3U8"/>
<gene>
    <name evidence="2" type="ORF">NIES37_44110</name>
</gene>
<dbReference type="InterPro" id="IPR051531">
    <property type="entry name" value="N-acetyltransferase"/>
</dbReference>
<evidence type="ECO:0000313" key="3">
    <source>
        <dbReference type="Proteomes" id="UP000218785"/>
    </source>
</evidence>
<dbReference type="Pfam" id="PF13302">
    <property type="entry name" value="Acetyltransf_3"/>
    <property type="match status" value="1"/>
</dbReference>
<evidence type="ECO:0000259" key="1">
    <source>
        <dbReference type="PROSITE" id="PS51186"/>
    </source>
</evidence>
<dbReference type="InterPro" id="IPR000182">
    <property type="entry name" value="GNAT_dom"/>
</dbReference>
<dbReference type="KEGG" id="ttq:NIES37_44110"/>